<evidence type="ECO:0000256" key="1">
    <source>
        <dbReference type="SAM" id="SignalP"/>
    </source>
</evidence>
<reference evidence="2 3" key="1">
    <citation type="submission" date="2010-04" db="EMBL/GenBank/DDBJ databases">
        <authorList>
            <person name="Muzny D."/>
            <person name="Qin X."/>
            <person name="Deng J."/>
            <person name="Jiang H."/>
            <person name="Liu Y."/>
            <person name="Qu J."/>
            <person name="Song X.-Z."/>
            <person name="Zhang L."/>
            <person name="Thornton R."/>
            <person name="Coyle M."/>
            <person name="Francisco L."/>
            <person name="Jackson L."/>
            <person name="Javaid M."/>
            <person name="Korchina V."/>
            <person name="Kovar C."/>
            <person name="Mata R."/>
            <person name="Mathew T."/>
            <person name="Ngo R."/>
            <person name="Nguyen L."/>
            <person name="Nguyen N."/>
            <person name="Okwuonu G."/>
            <person name="Ongeri F."/>
            <person name="Pham C."/>
            <person name="Simmons D."/>
            <person name="Wilczek-Boney K."/>
            <person name="Hale W."/>
            <person name="Jakkamsetti A."/>
            <person name="Pham P."/>
            <person name="Ruth R."/>
            <person name="San Lucas F."/>
            <person name="Warren J."/>
            <person name="Zhang J."/>
            <person name="Zhao Z."/>
            <person name="Zhou C."/>
            <person name="Zhu D."/>
            <person name="Lee S."/>
            <person name="Bess C."/>
            <person name="Blankenburg K."/>
            <person name="Forbes L."/>
            <person name="Fu Q."/>
            <person name="Gubbala S."/>
            <person name="Hirani K."/>
            <person name="Jayaseelan J.C."/>
            <person name="Lara F."/>
            <person name="Munidasa M."/>
            <person name="Palculict T."/>
            <person name="Patil S."/>
            <person name="Pu L.-L."/>
            <person name="Saada N."/>
            <person name="Tang L."/>
            <person name="Weissenberger G."/>
            <person name="Zhu Y."/>
            <person name="Hemphill L."/>
            <person name="Shang Y."/>
            <person name="Youmans B."/>
            <person name="Ayvaz T."/>
            <person name="Ross M."/>
            <person name="Santibanez J."/>
            <person name="Aqrawi P."/>
            <person name="Gross S."/>
            <person name="Joshi V."/>
            <person name="Fowler G."/>
            <person name="Nazareth L."/>
            <person name="Reid J."/>
            <person name="Worley K."/>
            <person name="Petrosino J."/>
            <person name="Highlander S."/>
            <person name="Gibbs R."/>
        </authorList>
    </citation>
    <scope>NUCLEOTIDE SEQUENCE [LARGE SCALE GENOMIC DNA]</scope>
    <source>
        <strain evidence="2 3">DSM 11664</strain>
    </source>
</reference>
<comment type="caution">
    <text evidence="2">The sequence shown here is derived from an EMBL/GenBank/DDBJ whole genome shotgun (WGS) entry which is preliminary data.</text>
</comment>
<proteinExistence type="predicted"/>
<feature type="signal peptide" evidence="1">
    <location>
        <begin position="1"/>
        <end position="20"/>
    </location>
</feature>
<sequence length="60" mass="6505">MKLKSIVTKSIAAATGQVLAANTNWKVIQTAYDSQGNKWYDLGDNQWVKVSTASVKTSST</sequence>
<organism evidence="2 3">
    <name type="scientific">Lactobacillus amylolyticus DSM 11664</name>
    <dbReference type="NCBI Taxonomy" id="585524"/>
    <lineage>
        <taxon>Bacteria</taxon>
        <taxon>Bacillati</taxon>
        <taxon>Bacillota</taxon>
        <taxon>Bacilli</taxon>
        <taxon>Lactobacillales</taxon>
        <taxon>Lactobacillaceae</taxon>
        <taxon>Lactobacillus</taxon>
    </lineage>
</organism>
<dbReference type="PATRIC" id="fig|585524.9.peg.1434"/>
<dbReference type="EMBL" id="ADNY01000004">
    <property type="protein sequence ID" value="EFG56295.1"/>
    <property type="molecule type" value="Genomic_DNA"/>
</dbReference>
<accession>D4YRI5</accession>
<keyword evidence="1" id="KW-0732">Signal</keyword>
<evidence type="ECO:0000313" key="2">
    <source>
        <dbReference type="EMBL" id="EFG56295.1"/>
    </source>
</evidence>
<protein>
    <submittedName>
        <fullName evidence="2">Uncharacterized protein</fullName>
    </submittedName>
</protein>
<gene>
    <name evidence="2" type="ORF">HMPREF0493_0113</name>
</gene>
<evidence type="ECO:0000313" key="3">
    <source>
        <dbReference type="Proteomes" id="UP000004069"/>
    </source>
</evidence>
<dbReference type="AlphaFoldDB" id="D4YRI5"/>
<keyword evidence="3" id="KW-1185">Reference proteome</keyword>
<feature type="chain" id="PRO_5009952264" evidence="1">
    <location>
        <begin position="21"/>
        <end position="60"/>
    </location>
</feature>
<dbReference type="Proteomes" id="UP000004069">
    <property type="component" value="Unassembled WGS sequence"/>
</dbReference>
<name>D4YRI5_9LACO</name>